<dbReference type="GO" id="GO:0008374">
    <property type="term" value="F:O-acyltransferase activity"/>
    <property type="evidence" value="ECO:0007669"/>
    <property type="project" value="InterPro"/>
</dbReference>
<proteinExistence type="predicted"/>
<gene>
    <name evidence="2" type="ORF">HUJ06_019075</name>
</gene>
<name>A0A823A5S5_NELNU</name>
<comment type="caution">
    <text evidence="2">The sequence shown here is derived from an EMBL/GenBank/DDBJ whole genome shotgun (WGS) entry which is preliminary data.</text>
</comment>
<keyword evidence="1" id="KW-0472">Membrane</keyword>
<accession>A0A823A5S5</accession>
<reference evidence="2 3" key="1">
    <citation type="journal article" date="2020" name="Mol. Biol. Evol.">
        <title>Distinct Expression and Methylation Patterns for Genes with Different Fates following a Single Whole-Genome Duplication in Flowering Plants.</title>
        <authorList>
            <person name="Shi T."/>
            <person name="Rahmani R.S."/>
            <person name="Gugger P.F."/>
            <person name="Wang M."/>
            <person name="Li H."/>
            <person name="Zhang Y."/>
            <person name="Li Z."/>
            <person name="Wang Q."/>
            <person name="Van de Peer Y."/>
            <person name="Marchal K."/>
            <person name="Chen J."/>
        </authorList>
    </citation>
    <scope>NUCLEOTIDE SEQUENCE [LARGE SCALE GENOMIC DNA]</scope>
    <source>
        <tissue evidence="2">Leaf</tissue>
    </source>
</reference>
<evidence type="ECO:0000313" key="3">
    <source>
        <dbReference type="Proteomes" id="UP000607653"/>
    </source>
</evidence>
<dbReference type="PANTHER" id="PTHR31595">
    <property type="entry name" value="LONG-CHAIN-ALCOHOL O-FATTY-ACYLTRANSFERASE 3-RELATED"/>
    <property type="match status" value="1"/>
</dbReference>
<dbReference type="PANTHER" id="PTHR31595:SF77">
    <property type="entry name" value="ACYL-COA--STEROL O-ACYLTRANSFERASE 1-LIKE"/>
    <property type="match status" value="1"/>
</dbReference>
<dbReference type="AlphaFoldDB" id="A0A823A5S5"/>
<dbReference type="EMBL" id="DUZY01000008">
    <property type="protein sequence ID" value="DAD49138.1"/>
    <property type="molecule type" value="Genomic_DNA"/>
</dbReference>
<dbReference type="Proteomes" id="UP000607653">
    <property type="component" value="Unassembled WGS sequence"/>
</dbReference>
<evidence type="ECO:0000313" key="2">
    <source>
        <dbReference type="EMBL" id="DAD49138.1"/>
    </source>
</evidence>
<protein>
    <submittedName>
        <fullName evidence="2">Uncharacterized protein</fullName>
    </submittedName>
</protein>
<feature type="transmembrane region" description="Helical" evidence="1">
    <location>
        <begin position="146"/>
        <end position="165"/>
    </location>
</feature>
<dbReference type="InterPro" id="IPR044851">
    <property type="entry name" value="Wax_synthase"/>
</dbReference>
<organism evidence="2 3">
    <name type="scientific">Nelumbo nucifera</name>
    <name type="common">Sacred lotus</name>
    <dbReference type="NCBI Taxonomy" id="4432"/>
    <lineage>
        <taxon>Eukaryota</taxon>
        <taxon>Viridiplantae</taxon>
        <taxon>Streptophyta</taxon>
        <taxon>Embryophyta</taxon>
        <taxon>Tracheophyta</taxon>
        <taxon>Spermatophyta</taxon>
        <taxon>Magnoliopsida</taxon>
        <taxon>Proteales</taxon>
        <taxon>Nelumbonaceae</taxon>
        <taxon>Nelumbo</taxon>
    </lineage>
</organism>
<keyword evidence="3" id="KW-1185">Reference proteome</keyword>
<feature type="transmembrane region" description="Helical" evidence="1">
    <location>
        <begin position="115"/>
        <end position="134"/>
    </location>
</feature>
<keyword evidence="1" id="KW-1133">Transmembrane helix</keyword>
<evidence type="ECO:0000256" key="1">
    <source>
        <dbReference type="SAM" id="Phobius"/>
    </source>
</evidence>
<keyword evidence="1" id="KW-0812">Transmembrane</keyword>
<dbReference type="GO" id="GO:0006629">
    <property type="term" value="P:lipid metabolic process"/>
    <property type="evidence" value="ECO:0007669"/>
    <property type="project" value="InterPro"/>
</dbReference>
<sequence>MELEAQFKDPYLSNSLQDFWGRRRKYHGLQYLALHRIRAYVKPRHSNNGKEMGLTTSHTGNVRGVGADTRTHHLLFGAFRAHMGDHVVLHPPWVLLNIGDPGEKRFGELVRLHRAVSGLLTIAFVMGTSFRLFFQQFLRCGADVRVLGEYAAVGEFVRVIFVFFFQSGIFSRSERIVYTGSKRLRIPSKL</sequence>